<dbReference type="Proteomes" id="UP000267027">
    <property type="component" value="Unassembled WGS sequence"/>
</dbReference>
<dbReference type="EMBL" id="UYYA01004291">
    <property type="protein sequence ID" value="VDM60980.1"/>
    <property type="molecule type" value="Genomic_DNA"/>
</dbReference>
<organism evidence="3">
    <name type="scientific">Angiostrongylus costaricensis</name>
    <name type="common">Nematode worm</name>
    <dbReference type="NCBI Taxonomy" id="334426"/>
    <lineage>
        <taxon>Eukaryota</taxon>
        <taxon>Metazoa</taxon>
        <taxon>Ecdysozoa</taxon>
        <taxon>Nematoda</taxon>
        <taxon>Chromadorea</taxon>
        <taxon>Rhabditida</taxon>
        <taxon>Rhabditina</taxon>
        <taxon>Rhabditomorpha</taxon>
        <taxon>Strongyloidea</taxon>
        <taxon>Metastrongylidae</taxon>
        <taxon>Angiostrongylus</taxon>
    </lineage>
</organism>
<dbReference type="WBParaSite" id="ACOC_0000939401-mRNA-1">
    <property type="protein sequence ID" value="ACOC_0000939401-mRNA-1"/>
    <property type="gene ID" value="ACOC_0000939401"/>
</dbReference>
<evidence type="ECO:0000313" key="2">
    <source>
        <dbReference type="Proteomes" id="UP000267027"/>
    </source>
</evidence>
<proteinExistence type="predicted"/>
<evidence type="ECO:0000313" key="1">
    <source>
        <dbReference type="EMBL" id="VDM60980.1"/>
    </source>
</evidence>
<keyword evidence="2" id="KW-1185">Reference proteome</keyword>
<accession>A0A0R3PU57</accession>
<reference evidence="3" key="1">
    <citation type="submission" date="2017-02" db="UniProtKB">
        <authorList>
            <consortium name="WormBaseParasite"/>
        </authorList>
    </citation>
    <scope>IDENTIFICATION</scope>
</reference>
<evidence type="ECO:0000313" key="3">
    <source>
        <dbReference type="WBParaSite" id="ACOC_0000939401-mRNA-1"/>
    </source>
</evidence>
<gene>
    <name evidence="1" type="ORF">ACOC_LOCUS9395</name>
</gene>
<name>A0A0R3PU57_ANGCS</name>
<sequence length="176" mass="20595">MHPTDAHQIVKERMSFFEQLCREEVEIRYSLQILFRLAVYNNSAQAVYSSKSSTNVDDIAATVLIYLIITRHLFNIFDIVRSLCITTPLRESHPPPKPKRTFMHTFDDIRVEVIVDNGELADRYMASIVMCDRFLFTSDHEMIIVIVLRLRDNPVYNENANNMSIRDPKLMRQTDL</sequence>
<protein>
    <submittedName>
        <fullName evidence="3">Reverse transcriptase domain-containing protein</fullName>
    </submittedName>
</protein>
<dbReference type="AlphaFoldDB" id="A0A0R3PU57"/>
<reference evidence="1 2" key="2">
    <citation type="submission" date="2018-11" db="EMBL/GenBank/DDBJ databases">
        <authorList>
            <consortium name="Pathogen Informatics"/>
        </authorList>
    </citation>
    <scope>NUCLEOTIDE SEQUENCE [LARGE SCALE GENOMIC DNA]</scope>
    <source>
        <strain evidence="1 2">Costa Rica</strain>
    </source>
</reference>